<keyword evidence="2" id="KW-1133">Transmembrane helix</keyword>
<name>A0A7S4V312_9DINO</name>
<evidence type="ECO:0008006" key="4">
    <source>
        <dbReference type="Google" id="ProtNLM"/>
    </source>
</evidence>
<organism evidence="3">
    <name type="scientific">Alexandrium monilatum</name>
    <dbReference type="NCBI Taxonomy" id="311494"/>
    <lineage>
        <taxon>Eukaryota</taxon>
        <taxon>Sar</taxon>
        <taxon>Alveolata</taxon>
        <taxon>Dinophyceae</taxon>
        <taxon>Gonyaulacales</taxon>
        <taxon>Pyrocystaceae</taxon>
        <taxon>Alexandrium</taxon>
    </lineage>
</organism>
<dbReference type="PANTHER" id="PTHR13018">
    <property type="entry name" value="PROBABLE MEMBRANE PROTEIN DUF221-RELATED"/>
    <property type="match status" value="1"/>
</dbReference>
<keyword evidence="2" id="KW-0472">Membrane</keyword>
<proteinExistence type="predicted"/>
<feature type="transmembrane region" description="Helical" evidence="2">
    <location>
        <begin position="663"/>
        <end position="684"/>
    </location>
</feature>
<feature type="transmembrane region" description="Helical" evidence="2">
    <location>
        <begin position="690"/>
        <end position="709"/>
    </location>
</feature>
<feature type="region of interest" description="Disordered" evidence="1">
    <location>
        <begin position="350"/>
        <end position="379"/>
    </location>
</feature>
<protein>
    <recommendedName>
        <fullName evidence="4">CSC1/OSCA1-like cytosolic domain-containing protein</fullName>
    </recommendedName>
</protein>
<dbReference type="AlphaFoldDB" id="A0A7S4V312"/>
<dbReference type="InterPro" id="IPR009030">
    <property type="entry name" value="Growth_fac_rcpt_cys_sf"/>
</dbReference>
<feature type="transmembrane region" description="Helical" evidence="2">
    <location>
        <begin position="622"/>
        <end position="642"/>
    </location>
</feature>
<accession>A0A7S4V312</accession>
<keyword evidence="2" id="KW-0812">Transmembrane</keyword>
<dbReference type="EMBL" id="HBNR01001183">
    <property type="protein sequence ID" value="CAE4561233.1"/>
    <property type="molecule type" value="Transcribed_RNA"/>
</dbReference>
<feature type="transmembrane region" description="Helical" evidence="2">
    <location>
        <begin position="506"/>
        <end position="530"/>
    </location>
</feature>
<reference evidence="3" key="1">
    <citation type="submission" date="2021-01" db="EMBL/GenBank/DDBJ databases">
        <authorList>
            <person name="Corre E."/>
            <person name="Pelletier E."/>
            <person name="Niang G."/>
            <person name="Scheremetjew M."/>
            <person name="Finn R."/>
            <person name="Kale V."/>
            <person name="Holt S."/>
            <person name="Cochrane G."/>
            <person name="Meng A."/>
            <person name="Brown T."/>
            <person name="Cohen L."/>
        </authorList>
    </citation>
    <scope>NUCLEOTIDE SEQUENCE</scope>
    <source>
        <strain evidence="3">CCMP3105</strain>
    </source>
</reference>
<evidence type="ECO:0000256" key="2">
    <source>
        <dbReference type="SAM" id="Phobius"/>
    </source>
</evidence>
<feature type="transmembrane region" description="Helical" evidence="2">
    <location>
        <begin position="467"/>
        <end position="485"/>
    </location>
</feature>
<feature type="transmembrane region" description="Helical" evidence="2">
    <location>
        <begin position="135"/>
        <end position="157"/>
    </location>
</feature>
<dbReference type="InterPro" id="IPR045122">
    <property type="entry name" value="Csc1-like"/>
</dbReference>
<evidence type="ECO:0000313" key="3">
    <source>
        <dbReference type="EMBL" id="CAE4561233.1"/>
    </source>
</evidence>
<dbReference type="GO" id="GO:0005227">
    <property type="term" value="F:calcium-activated cation channel activity"/>
    <property type="evidence" value="ECO:0007669"/>
    <property type="project" value="InterPro"/>
</dbReference>
<dbReference type="GO" id="GO:0005886">
    <property type="term" value="C:plasma membrane"/>
    <property type="evidence" value="ECO:0007669"/>
    <property type="project" value="TreeGrafter"/>
</dbReference>
<dbReference type="PANTHER" id="PTHR13018:SF5">
    <property type="entry name" value="RE44586P"/>
    <property type="match status" value="1"/>
</dbReference>
<dbReference type="SUPFAM" id="SSF57184">
    <property type="entry name" value="Growth factor receptor domain"/>
    <property type="match status" value="1"/>
</dbReference>
<gene>
    <name evidence="3" type="ORF">AMON00008_LOCUS852</name>
</gene>
<evidence type="ECO:0000256" key="1">
    <source>
        <dbReference type="SAM" id="MobiDB-lite"/>
    </source>
</evidence>
<sequence length="806" mass="89485">MDCAESCPMTTFPDNRQVCHPCATVGCNTCSEQDGCKECLIFHLPLSSGPNGQCLFIFGGVFLAVFLVALSLCLIELLRFCCMGLLTPRNPGVLKEVLAHRRRAKAHDYSLPGNPFYGYDDTNVRRQSVSGLGPLLYFRFVAFQALMALLVGLALGAGHLLPQMSEGSEAAFLPELIGKEQLDLVMTVHAVCVYVVGFIVVVNWVFGQDQAVRTSIEEEPHLRNYALVGEGFPKSARSAHEVKAFFESILGFELEGVSIAYDHIEEVDFVRDRVSRAVEKADTHLGVYPSELSGLESHVGESQDGYVLDCLMCSGYAFVVFSREEDREFCLRRFGEIERQVQRGWAVSREEADSEDEEAQALLKTGPGRGRGPRPGAAGELGGVSRAVLFRGKFPIRMGHAPEPCGVQWQHFALRRGAKLVRAGLSLLTAVLLVTVVGAVAFAPAVLYEMSYIDIASPTKSQQRLAVLEQAVSVFSITVGCRLLTRALRRAARGAGFLQKVNEDCDLTVSALLTTLLAVAVPLLVSSAVAAPSTEVTRSLALRWLFQSLWMDILVTEVDGFLTPTWRYWSSYFWVRQNKYVSVREAEPALTTADFPLAERYVDSLRALTLVWSMVSLDCTSMYTAGAQFLLLAYCVYVYFVDKYTFLRVHRQTYYTSPKLDTTVHYLFAIPLAILAILPLQRFSFGTRPWLVPTVLAGSIVLYLGLVRLSQKCSEPRRELTEIPYIEVASLLPYNYFNTNPVHVLRSLHFPSIVVPPIYPFLPGKEYLQGGQFADYDDSIRLRETLMLLAKTPLKGLDLGNPQDFG</sequence>
<feature type="transmembrane region" description="Helical" evidence="2">
    <location>
        <begin position="425"/>
        <end position="447"/>
    </location>
</feature>
<feature type="transmembrane region" description="Helical" evidence="2">
    <location>
        <begin position="55"/>
        <end position="78"/>
    </location>
</feature>
<feature type="transmembrane region" description="Helical" evidence="2">
    <location>
        <begin position="184"/>
        <end position="206"/>
    </location>
</feature>